<organism evidence="8 9">
    <name type="scientific">Paenibacillus alvei</name>
    <name type="common">Bacillus alvei</name>
    <dbReference type="NCBI Taxonomy" id="44250"/>
    <lineage>
        <taxon>Bacteria</taxon>
        <taxon>Bacillati</taxon>
        <taxon>Bacillota</taxon>
        <taxon>Bacilli</taxon>
        <taxon>Bacillales</taxon>
        <taxon>Paenibacillaceae</taxon>
        <taxon>Paenibacillus</taxon>
    </lineage>
</organism>
<dbReference type="PANTHER" id="PTHR10381:SF70">
    <property type="entry name" value="ATP-DEPENDENT CLP PROTEASE PROTEOLYTIC SUBUNIT"/>
    <property type="match status" value="1"/>
</dbReference>
<dbReference type="EMBL" id="JAMDNP010000032">
    <property type="protein sequence ID" value="MCY9762208.1"/>
    <property type="molecule type" value="Genomic_DNA"/>
</dbReference>
<dbReference type="SUPFAM" id="SSF52096">
    <property type="entry name" value="ClpP/crotonase"/>
    <property type="match status" value="1"/>
</dbReference>
<dbReference type="CDD" id="cd07016">
    <property type="entry name" value="S14_ClpP_1"/>
    <property type="match status" value="1"/>
</dbReference>
<dbReference type="GO" id="GO:0006508">
    <property type="term" value="P:proteolysis"/>
    <property type="evidence" value="ECO:0007669"/>
    <property type="project" value="UniProtKB-KW"/>
</dbReference>
<dbReference type="InterPro" id="IPR023562">
    <property type="entry name" value="ClpP/TepA"/>
</dbReference>
<evidence type="ECO:0000256" key="3">
    <source>
        <dbReference type="ARBA" id="ARBA00022670"/>
    </source>
</evidence>
<accession>A0ABT4H0B0</accession>
<reference evidence="8 9" key="1">
    <citation type="submission" date="2022-05" db="EMBL/GenBank/DDBJ databases">
        <title>Genome Sequencing of Bee-Associated Microbes.</title>
        <authorList>
            <person name="Dunlap C."/>
        </authorList>
    </citation>
    <scope>NUCLEOTIDE SEQUENCE [LARGE SCALE GENOMIC DNA]</scope>
    <source>
        <strain evidence="8 9">NRRL B-04010</strain>
    </source>
</reference>
<proteinExistence type="inferred from homology"/>
<evidence type="ECO:0000256" key="4">
    <source>
        <dbReference type="ARBA" id="ARBA00022801"/>
    </source>
</evidence>
<evidence type="ECO:0000256" key="7">
    <source>
        <dbReference type="SAM" id="MobiDB-lite"/>
    </source>
</evidence>
<keyword evidence="3 8" id="KW-0645">Protease</keyword>
<sequence>MSRALFRGMNLTKAYNISAVGDDAAEITMYGEVVATRPVDWWTGEPIPGNFIVVDEFLADLESIKDKSDITVHINSVGGDLYGGLSIYNRLKGLKGHVTTIVDGLAASAASLIFQAGNTRKVNSGSNVMIHGASSFLYGFYNVQDLMSGKKTLEAHNKAAINAYVESTGRSADEIKSLMEKTTWFAGQEAVDASFADEVISTGDPVVMSMSPDRAYLMVNGVAMSARSLGNIPQGIPVSNTLASAATPQVALNKNNGGSKMEIKNVDELRTAYPEFVAQIEASVKAVAHAEGAASERARIQGIEEIQNAIGNTDLIRDAKFGEQVMTAEQLAFKAMQAQASIGASVLNSLSEDAKTSGANNVSAAPNSGIESGADDKAEEAAAINMIVGNRKKEGN</sequence>
<dbReference type="InterPro" id="IPR001907">
    <property type="entry name" value="ClpP"/>
</dbReference>
<keyword evidence="4" id="KW-0378">Hydrolase</keyword>
<keyword evidence="5" id="KW-0720">Serine protease</keyword>
<dbReference type="Pfam" id="PF00574">
    <property type="entry name" value="CLP_protease"/>
    <property type="match status" value="1"/>
</dbReference>
<feature type="compositionally biased region" description="Polar residues" evidence="7">
    <location>
        <begin position="356"/>
        <end position="370"/>
    </location>
</feature>
<dbReference type="RefSeq" id="WP_005542702.1">
    <property type="nucleotide sequence ID" value="NZ_JAMDLX010000051.1"/>
</dbReference>
<evidence type="ECO:0000313" key="8">
    <source>
        <dbReference type="EMBL" id="MCY9762208.1"/>
    </source>
</evidence>
<dbReference type="Proteomes" id="UP001527181">
    <property type="component" value="Unassembled WGS sequence"/>
</dbReference>
<evidence type="ECO:0000256" key="2">
    <source>
        <dbReference type="ARBA" id="ARBA00022490"/>
    </source>
</evidence>
<feature type="region of interest" description="Disordered" evidence="7">
    <location>
        <begin position="356"/>
        <end position="376"/>
    </location>
</feature>
<keyword evidence="9" id="KW-1185">Reference proteome</keyword>
<dbReference type="Gene3D" id="3.90.226.10">
    <property type="entry name" value="2-enoyl-CoA Hydratase, Chain A, domain 1"/>
    <property type="match status" value="1"/>
</dbReference>
<name>A0ABT4H0B0_PAEAL</name>
<evidence type="ECO:0000256" key="1">
    <source>
        <dbReference type="ARBA" id="ARBA00007039"/>
    </source>
</evidence>
<dbReference type="GO" id="GO:0008233">
    <property type="term" value="F:peptidase activity"/>
    <property type="evidence" value="ECO:0007669"/>
    <property type="project" value="UniProtKB-KW"/>
</dbReference>
<keyword evidence="2" id="KW-0963">Cytoplasm</keyword>
<dbReference type="NCBIfam" id="NF045542">
    <property type="entry name" value="Clp_rel_HeadMat"/>
    <property type="match status" value="1"/>
</dbReference>
<gene>
    <name evidence="8" type="ORF">M5X12_16670</name>
</gene>
<comment type="similarity">
    <text evidence="1 6">Belongs to the peptidase S14 family.</text>
</comment>
<dbReference type="InterPro" id="IPR029045">
    <property type="entry name" value="ClpP/crotonase-like_dom_sf"/>
</dbReference>
<evidence type="ECO:0000256" key="5">
    <source>
        <dbReference type="ARBA" id="ARBA00022825"/>
    </source>
</evidence>
<protein>
    <recommendedName>
        <fullName evidence="6">ATP-dependent Clp protease proteolytic subunit</fullName>
    </recommendedName>
</protein>
<dbReference type="PRINTS" id="PR00127">
    <property type="entry name" value="CLPPROTEASEP"/>
</dbReference>
<evidence type="ECO:0000313" key="9">
    <source>
        <dbReference type="Proteomes" id="UP001527181"/>
    </source>
</evidence>
<evidence type="ECO:0000256" key="6">
    <source>
        <dbReference type="RuleBase" id="RU003567"/>
    </source>
</evidence>
<dbReference type="PANTHER" id="PTHR10381">
    <property type="entry name" value="ATP-DEPENDENT CLP PROTEASE PROTEOLYTIC SUBUNIT"/>
    <property type="match status" value="1"/>
</dbReference>
<comment type="caution">
    <text evidence="8">The sequence shown here is derived from an EMBL/GenBank/DDBJ whole genome shotgun (WGS) entry which is preliminary data.</text>
</comment>
<dbReference type="GeneID" id="94487085"/>